<dbReference type="SUPFAM" id="SSF54427">
    <property type="entry name" value="NTF2-like"/>
    <property type="match status" value="1"/>
</dbReference>
<feature type="region of interest" description="Disordered" evidence="1">
    <location>
        <begin position="291"/>
        <end position="430"/>
    </location>
</feature>
<feature type="compositionally biased region" description="Basic and acidic residues" evidence="1">
    <location>
        <begin position="393"/>
        <end position="408"/>
    </location>
</feature>
<sequence length="534" mass="59042">MTMEDVQTTSQEAPPAEETPKIPDYLASPNAVFSDKDVQWRYGRAPDYTKTRKVWAEAKVYLSGIQAFIVLTLYDNMIITTSTSNITQNRPLFSRKRMSHEPGSLEEMVENLVKNWEVEASFKPRLSDWRTIDHEKYSFAMGGGPPQDAEHMIRVGTYNGIIAPNEYYSPENSDFASSHKTFKRMMPTFAWEVLEVYSGPPRVAFRWRHWGVMKNDYVGFNDKGQKVTAKAHGGQIDIEGVTVAEVDDKVRLQAIQTWMDPLEMFRQIAPHGVVNKEVMNRNVDMVDALDVGPNDTVAQGNNGEEKTEPTKSGEATPKPAAGADDQPVTASNQASSEPQQATQTNTISTAEEAQTSADQTIPGAQHEVQQSEKPETTPTPAQAIVDTAAAQGTEREIEKPESNAKEVTETIPRIETTDTTTTPHDNQTSVQDVPRCSIYSSSVTGNEESIITAAKNGEVVDESKASGTYDEVDKHLESSSENVHPHQPKDVEQAVKPQVGEAVVADEKSEETRLTHEEMSKIGAGECPVLMNRE</sequence>
<evidence type="ECO:0000313" key="2">
    <source>
        <dbReference type="EMBL" id="KAF7185161.1"/>
    </source>
</evidence>
<dbReference type="InterPro" id="IPR053218">
    <property type="entry name" value="Pathogen-related_defense"/>
</dbReference>
<proteinExistence type="predicted"/>
<comment type="caution">
    <text evidence="2">The sequence shown here is derived from an EMBL/GenBank/DDBJ whole genome shotgun (WGS) entry which is preliminary data.</text>
</comment>
<dbReference type="PANTHER" id="PTHR31723">
    <property type="entry name" value="PATHOGENESIS-RELATED FAMILY PROTEIN"/>
    <property type="match status" value="1"/>
</dbReference>
<dbReference type="Proteomes" id="UP000660729">
    <property type="component" value="Unassembled WGS sequence"/>
</dbReference>
<feature type="region of interest" description="Disordered" evidence="1">
    <location>
        <begin position="460"/>
        <end position="534"/>
    </location>
</feature>
<dbReference type="InterPro" id="IPR032710">
    <property type="entry name" value="NTF2-like_dom_sf"/>
</dbReference>
<feature type="compositionally biased region" description="Basic and acidic residues" evidence="1">
    <location>
        <begin position="505"/>
        <end position="520"/>
    </location>
</feature>
<dbReference type="PANTHER" id="PTHR31723:SF10">
    <property type="entry name" value="PATHOGEN-RELATED PROTEIN"/>
    <property type="match status" value="1"/>
</dbReference>
<feature type="compositionally biased region" description="Polar residues" evidence="1">
    <location>
        <begin position="1"/>
        <end position="12"/>
    </location>
</feature>
<dbReference type="AlphaFoldDB" id="A0A8H6R3B9"/>
<evidence type="ECO:0000256" key="1">
    <source>
        <dbReference type="SAM" id="MobiDB-lite"/>
    </source>
</evidence>
<dbReference type="Gene3D" id="3.10.450.50">
    <property type="match status" value="1"/>
</dbReference>
<dbReference type="OrthoDB" id="65445at2759"/>
<accession>A0A8H6R3B9</accession>
<feature type="region of interest" description="Disordered" evidence="1">
    <location>
        <begin position="1"/>
        <end position="25"/>
    </location>
</feature>
<keyword evidence="3" id="KW-1185">Reference proteome</keyword>
<feature type="compositionally biased region" description="Polar residues" evidence="1">
    <location>
        <begin position="328"/>
        <end position="359"/>
    </location>
</feature>
<feature type="compositionally biased region" description="Basic and acidic residues" evidence="1">
    <location>
        <begin position="471"/>
        <end position="493"/>
    </location>
</feature>
<protein>
    <submittedName>
        <fullName evidence="2">Pathogen-related protein</fullName>
    </submittedName>
</protein>
<feature type="compositionally biased region" description="Low complexity" evidence="1">
    <location>
        <begin position="409"/>
        <end position="423"/>
    </location>
</feature>
<gene>
    <name evidence="2" type="ORF">HII31_13436</name>
</gene>
<organism evidence="2 3">
    <name type="scientific">Pseudocercospora fuligena</name>
    <dbReference type="NCBI Taxonomy" id="685502"/>
    <lineage>
        <taxon>Eukaryota</taxon>
        <taxon>Fungi</taxon>
        <taxon>Dikarya</taxon>
        <taxon>Ascomycota</taxon>
        <taxon>Pezizomycotina</taxon>
        <taxon>Dothideomycetes</taxon>
        <taxon>Dothideomycetidae</taxon>
        <taxon>Mycosphaerellales</taxon>
        <taxon>Mycosphaerellaceae</taxon>
        <taxon>Pseudocercospora</taxon>
    </lineage>
</organism>
<name>A0A8H6R3B9_9PEZI</name>
<evidence type="ECO:0000313" key="3">
    <source>
        <dbReference type="Proteomes" id="UP000660729"/>
    </source>
</evidence>
<dbReference type="EMBL" id="JABCIY010000342">
    <property type="protein sequence ID" value="KAF7185161.1"/>
    <property type="molecule type" value="Genomic_DNA"/>
</dbReference>
<reference evidence="2" key="1">
    <citation type="submission" date="2020-04" db="EMBL/GenBank/DDBJ databases">
        <title>Draft genome resource of the tomato pathogen Pseudocercospora fuligena.</title>
        <authorList>
            <person name="Zaccaron A."/>
        </authorList>
    </citation>
    <scope>NUCLEOTIDE SEQUENCE</scope>
    <source>
        <strain evidence="2">PF001</strain>
    </source>
</reference>